<keyword evidence="3" id="KW-1185">Reference proteome</keyword>
<dbReference type="Proteomes" id="UP000306985">
    <property type="component" value="Unassembled WGS sequence"/>
</dbReference>
<dbReference type="EMBL" id="SZZH01000001">
    <property type="protein sequence ID" value="TKV62308.1"/>
    <property type="molecule type" value="Genomic_DNA"/>
</dbReference>
<gene>
    <name evidence="2" type="ORF">FDO65_10605</name>
</gene>
<name>A0A4U6QQ21_9ACTN</name>
<feature type="domain" description="N-acetyltransferase" evidence="1">
    <location>
        <begin position="4"/>
        <end position="91"/>
    </location>
</feature>
<organism evidence="2 3">
    <name type="scientific">Nakamurella flava</name>
    <dbReference type="NCBI Taxonomy" id="2576308"/>
    <lineage>
        <taxon>Bacteria</taxon>
        <taxon>Bacillati</taxon>
        <taxon>Actinomycetota</taxon>
        <taxon>Actinomycetes</taxon>
        <taxon>Nakamurellales</taxon>
        <taxon>Nakamurellaceae</taxon>
        <taxon>Nakamurella</taxon>
    </lineage>
</organism>
<protein>
    <submittedName>
        <fullName evidence="2">N-acetyltransferase</fullName>
    </submittedName>
</protein>
<dbReference type="OrthoDB" id="5405911at2"/>
<keyword evidence="2" id="KW-0808">Transferase</keyword>
<comment type="caution">
    <text evidence="2">The sequence shown here is derived from an EMBL/GenBank/DDBJ whole genome shotgun (WGS) entry which is preliminary data.</text>
</comment>
<reference evidence="2 3" key="1">
    <citation type="submission" date="2019-05" db="EMBL/GenBank/DDBJ databases">
        <title>Nakamurella sp. N5BH11, whole genome shotgun sequence.</title>
        <authorList>
            <person name="Tuo L."/>
        </authorList>
    </citation>
    <scope>NUCLEOTIDE SEQUENCE [LARGE SCALE GENOMIC DNA]</scope>
    <source>
        <strain evidence="2 3">N5BH11</strain>
    </source>
</reference>
<dbReference type="AlphaFoldDB" id="A0A4U6QQ21"/>
<accession>A0A4U6QQ21</accession>
<evidence type="ECO:0000313" key="2">
    <source>
        <dbReference type="EMBL" id="TKV62308.1"/>
    </source>
</evidence>
<dbReference type="SUPFAM" id="SSF55729">
    <property type="entry name" value="Acyl-CoA N-acyltransferases (Nat)"/>
    <property type="match status" value="1"/>
</dbReference>
<dbReference type="PANTHER" id="PTHR31435">
    <property type="entry name" value="PROTEIN NATD1"/>
    <property type="match status" value="1"/>
</dbReference>
<evidence type="ECO:0000313" key="3">
    <source>
        <dbReference type="Proteomes" id="UP000306985"/>
    </source>
</evidence>
<dbReference type="GO" id="GO:0016740">
    <property type="term" value="F:transferase activity"/>
    <property type="evidence" value="ECO:0007669"/>
    <property type="project" value="UniProtKB-KW"/>
</dbReference>
<dbReference type="InterPro" id="IPR031165">
    <property type="entry name" value="GNAT_YJDJ"/>
</dbReference>
<dbReference type="PANTHER" id="PTHR31435:SF10">
    <property type="entry name" value="BSR4717 PROTEIN"/>
    <property type="match status" value="1"/>
</dbReference>
<sequence>MEVVDATERSRFEILVDGALAGFTEYQDRGDGLLSFPHTEIDPAYGGRGLGGTLVGRALAAVDERGQQILPFCPFVLKYVQRHPDLVRLVPEDRRERFGL</sequence>
<proteinExistence type="predicted"/>
<dbReference type="InterPro" id="IPR016181">
    <property type="entry name" value="Acyl_CoA_acyltransferase"/>
</dbReference>
<evidence type="ECO:0000259" key="1">
    <source>
        <dbReference type="PROSITE" id="PS51729"/>
    </source>
</evidence>
<dbReference type="InterPro" id="IPR045057">
    <property type="entry name" value="Gcn5-rel_NAT"/>
</dbReference>
<dbReference type="PROSITE" id="PS51729">
    <property type="entry name" value="GNAT_YJDJ"/>
    <property type="match status" value="1"/>
</dbReference>
<dbReference type="Pfam" id="PF14542">
    <property type="entry name" value="Acetyltransf_CG"/>
    <property type="match status" value="1"/>
</dbReference>
<dbReference type="Gene3D" id="3.40.630.30">
    <property type="match status" value="1"/>
</dbReference>